<comment type="similarity">
    <text evidence="2">Belongs to the SKP1 family.</text>
</comment>
<evidence type="ECO:0000256" key="1">
    <source>
        <dbReference type="ARBA" id="ARBA00004906"/>
    </source>
</evidence>
<sequence length="203" mass="22781">MENQHQEETDGYSSCDSCDGPSDFWLVSAEGKEFLIQEEVAMEMNIFKLNYVSRTIVLLDVSSEIVPKVIEYCKWQANARKEVNPMGTIVFKMEFLNVSTLCLVDLANAAECLQIKDLLELTSGAVAYDVMVKATDGLTIKQILDLNCATLASSQDVLDVAINPPCKESEVTSQACQQAKECVRKSKRKTKIPTRFRDYYLLD</sequence>
<dbReference type="InterPro" id="IPR036296">
    <property type="entry name" value="SKP1-like_dim_sf"/>
</dbReference>
<dbReference type="EMBL" id="JACGCM010001782">
    <property type="protein sequence ID" value="KAF6149794.1"/>
    <property type="molecule type" value="Genomic_DNA"/>
</dbReference>
<dbReference type="GO" id="GO:0006511">
    <property type="term" value="P:ubiquitin-dependent protein catabolic process"/>
    <property type="evidence" value="ECO:0007669"/>
    <property type="project" value="InterPro"/>
</dbReference>
<evidence type="ECO:0000313" key="6">
    <source>
        <dbReference type="Proteomes" id="UP000541444"/>
    </source>
</evidence>
<comment type="caution">
    <text evidence="5">The sequence shown here is derived from an EMBL/GenBank/DDBJ whole genome shotgun (WGS) entry which is preliminary data.</text>
</comment>
<accession>A0A7J7M4V1</accession>
<dbReference type="Gene3D" id="3.30.710.10">
    <property type="entry name" value="Potassium Channel Kv1.1, Chain A"/>
    <property type="match status" value="1"/>
</dbReference>
<evidence type="ECO:0000256" key="3">
    <source>
        <dbReference type="ARBA" id="ARBA00022786"/>
    </source>
</evidence>
<feature type="domain" description="SKP1 component POZ" evidence="4">
    <location>
        <begin position="25"/>
        <end position="75"/>
    </location>
</feature>
<evidence type="ECO:0000313" key="5">
    <source>
        <dbReference type="EMBL" id="KAF6149794.1"/>
    </source>
</evidence>
<dbReference type="GO" id="GO:0009867">
    <property type="term" value="P:jasmonic acid mediated signaling pathway"/>
    <property type="evidence" value="ECO:0007669"/>
    <property type="project" value="UniProtKB-ARBA"/>
</dbReference>
<dbReference type="AlphaFoldDB" id="A0A7J7M4V1"/>
<evidence type="ECO:0000259" key="4">
    <source>
        <dbReference type="Pfam" id="PF03931"/>
    </source>
</evidence>
<keyword evidence="3" id="KW-0833">Ubl conjugation pathway</keyword>
<proteinExistence type="inferred from homology"/>
<dbReference type="SMART" id="SM00512">
    <property type="entry name" value="Skp1"/>
    <property type="match status" value="1"/>
</dbReference>
<dbReference type="InterPro" id="IPR016897">
    <property type="entry name" value="SKP1"/>
</dbReference>
<gene>
    <name evidence="5" type="ORF">GIB67_017527</name>
</gene>
<organism evidence="5 6">
    <name type="scientific">Kingdonia uniflora</name>
    <dbReference type="NCBI Taxonomy" id="39325"/>
    <lineage>
        <taxon>Eukaryota</taxon>
        <taxon>Viridiplantae</taxon>
        <taxon>Streptophyta</taxon>
        <taxon>Embryophyta</taxon>
        <taxon>Tracheophyta</taxon>
        <taxon>Spermatophyta</taxon>
        <taxon>Magnoliopsida</taxon>
        <taxon>Ranunculales</taxon>
        <taxon>Circaeasteraceae</taxon>
        <taxon>Kingdonia</taxon>
    </lineage>
</organism>
<reference evidence="5 6" key="1">
    <citation type="journal article" date="2020" name="IScience">
        <title>Genome Sequencing of the Endangered Kingdonia uniflora (Circaeasteraceae, Ranunculales) Reveals Potential Mechanisms of Evolutionary Specialization.</title>
        <authorList>
            <person name="Sun Y."/>
            <person name="Deng T."/>
            <person name="Zhang A."/>
            <person name="Moore M.J."/>
            <person name="Landis J.B."/>
            <person name="Lin N."/>
            <person name="Zhang H."/>
            <person name="Zhang X."/>
            <person name="Huang J."/>
            <person name="Zhang X."/>
            <person name="Sun H."/>
            <person name="Wang H."/>
        </authorList>
    </citation>
    <scope>NUCLEOTIDE SEQUENCE [LARGE SCALE GENOMIC DNA]</scope>
    <source>
        <strain evidence="5">TB1705</strain>
        <tissue evidence="5">Leaf</tissue>
    </source>
</reference>
<evidence type="ECO:0000256" key="2">
    <source>
        <dbReference type="ARBA" id="ARBA00009993"/>
    </source>
</evidence>
<comment type="pathway">
    <text evidence="1">Protein modification; protein ubiquitination.</text>
</comment>
<dbReference type="Pfam" id="PF03931">
    <property type="entry name" value="Skp1_POZ"/>
    <property type="match status" value="1"/>
</dbReference>
<dbReference type="GO" id="GO:0016567">
    <property type="term" value="P:protein ubiquitination"/>
    <property type="evidence" value="ECO:0007669"/>
    <property type="project" value="UniProtKB-UniPathway"/>
</dbReference>
<dbReference type="Proteomes" id="UP000541444">
    <property type="component" value="Unassembled WGS sequence"/>
</dbReference>
<dbReference type="InterPro" id="IPR016073">
    <property type="entry name" value="Skp1_comp_POZ"/>
</dbReference>
<name>A0A7J7M4V1_9MAGN</name>
<dbReference type="UniPathway" id="UPA00143"/>
<dbReference type="InterPro" id="IPR011333">
    <property type="entry name" value="SKP1/BTB/POZ_sf"/>
</dbReference>
<protein>
    <recommendedName>
        <fullName evidence="4">SKP1 component POZ domain-containing protein</fullName>
    </recommendedName>
</protein>
<dbReference type="InterPro" id="IPR001232">
    <property type="entry name" value="SKP1-like"/>
</dbReference>
<keyword evidence="6" id="KW-1185">Reference proteome</keyword>
<dbReference type="PANTHER" id="PTHR11165">
    <property type="entry name" value="SKP1"/>
    <property type="match status" value="1"/>
</dbReference>
<dbReference type="SUPFAM" id="SSF81382">
    <property type="entry name" value="Skp1 dimerisation domain-like"/>
    <property type="match status" value="1"/>
</dbReference>
<dbReference type="SUPFAM" id="SSF54695">
    <property type="entry name" value="POZ domain"/>
    <property type="match status" value="1"/>
</dbReference>